<protein>
    <submittedName>
        <fullName evidence="9">Receptor-like protein 50</fullName>
    </submittedName>
</protein>
<keyword evidence="5" id="KW-0472">Membrane</keyword>
<evidence type="ECO:0000313" key="9">
    <source>
        <dbReference type="EMBL" id="KAK7856424.1"/>
    </source>
</evidence>
<keyword evidence="10" id="KW-1185">Reference proteome</keyword>
<dbReference type="PANTHER" id="PTHR48063">
    <property type="entry name" value="LRR RECEPTOR-LIKE KINASE"/>
    <property type="match status" value="1"/>
</dbReference>
<feature type="chain" id="PRO_5043923124" evidence="8">
    <location>
        <begin position="19"/>
        <end position="249"/>
    </location>
</feature>
<dbReference type="PANTHER" id="PTHR48063:SF101">
    <property type="entry name" value="LRR RECEPTOR-LIKE SERINE_THREONINE-PROTEIN KINASE FLS2"/>
    <property type="match status" value="1"/>
</dbReference>
<comment type="caution">
    <text evidence="9">The sequence shown here is derived from an EMBL/GenBank/DDBJ whole genome shotgun (WGS) entry which is preliminary data.</text>
</comment>
<keyword evidence="4" id="KW-1133">Transmembrane helix</keyword>
<name>A0AAW0M016_QUESU</name>
<dbReference type="Gene3D" id="3.80.10.10">
    <property type="entry name" value="Ribonuclease Inhibitor"/>
    <property type="match status" value="1"/>
</dbReference>
<dbReference type="SUPFAM" id="SSF52058">
    <property type="entry name" value="L domain-like"/>
    <property type="match status" value="1"/>
</dbReference>
<keyword evidence="3 8" id="KW-0732">Signal</keyword>
<dbReference type="InterPro" id="IPR046956">
    <property type="entry name" value="RLP23-like"/>
</dbReference>
<organism evidence="9 10">
    <name type="scientific">Quercus suber</name>
    <name type="common">Cork oak</name>
    <dbReference type="NCBI Taxonomy" id="58331"/>
    <lineage>
        <taxon>Eukaryota</taxon>
        <taxon>Viridiplantae</taxon>
        <taxon>Streptophyta</taxon>
        <taxon>Embryophyta</taxon>
        <taxon>Tracheophyta</taxon>
        <taxon>Spermatophyta</taxon>
        <taxon>Magnoliopsida</taxon>
        <taxon>eudicotyledons</taxon>
        <taxon>Gunneridae</taxon>
        <taxon>Pentapetalae</taxon>
        <taxon>rosids</taxon>
        <taxon>fabids</taxon>
        <taxon>Fagales</taxon>
        <taxon>Fagaceae</taxon>
        <taxon>Quercus</taxon>
    </lineage>
</organism>
<proteinExistence type="predicted"/>
<feature type="signal peptide" evidence="8">
    <location>
        <begin position="1"/>
        <end position="18"/>
    </location>
</feature>
<evidence type="ECO:0000256" key="4">
    <source>
        <dbReference type="ARBA" id="ARBA00022989"/>
    </source>
</evidence>
<evidence type="ECO:0000256" key="8">
    <source>
        <dbReference type="SAM" id="SignalP"/>
    </source>
</evidence>
<evidence type="ECO:0000256" key="7">
    <source>
        <dbReference type="ARBA" id="ARBA00023180"/>
    </source>
</evidence>
<evidence type="ECO:0000313" key="10">
    <source>
        <dbReference type="Proteomes" id="UP000237347"/>
    </source>
</evidence>
<keyword evidence="6" id="KW-0675">Receptor</keyword>
<gene>
    <name evidence="9" type="primary">RLP50_2</name>
    <name evidence="9" type="ORF">CFP56_023753</name>
</gene>
<dbReference type="AlphaFoldDB" id="A0AAW0M016"/>
<keyword evidence="2" id="KW-0812">Transmembrane</keyword>
<sequence length="249" mass="27739">MLLLHLKLAIGFISVVGGANSGALKGRDKHSLSSKKALLMIMVDSLHGAGAKMKGENCCKWKGVHCSKQTGHVLELDLGLLDTYLSSLESIELSENNFNCVTNLQWLPHLSSLKQLELNSVNLSKAYDWVEEVNRLPYLTKLSLSSCDLPPTSLSTHTRFNYSKSLTANLKVAYQNPWEIFPSGQLLELINNLSWCAKDSLEMLNLSLNHIMGSVPEFSTFPSSKEIYLAYNNIVIMQVMHLSQIVRTN</sequence>
<accession>A0AAW0M016</accession>
<dbReference type="EMBL" id="PKMF04000037">
    <property type="protein sequence ID" value="KAK7856424.1"/>
    <property type="molecule type" value="Genomic_DNA"/>
</dbReference>
<evidence type="ECO:0000256" key="2">
    <source>
        <dbReference type="ARBA" id="ARBA00022692"/>
    </source>
</evidence>
<reference evidence="9 10" key="1">
    <citation type="journal article" date="2018" name="Sci. Data">
        <title>The draft genome sequence of cork oak.</title>
        <authorList>
            <person name="Ramos A.M."/>
            <person name="Usie A."/>
            <person name="Barbosa P."/>
            <person name="Barros P.M."/>
            <person name="Capote T."/>
            <person name="Chaves I."/>
            <person name="Simoes F."/>
            <person name="Abreu I."/>
            <person name="Carrasquinho I."/>
            <person name="Faro C."/>
            <person name="Guimaraes J.B."/>
            <person name="Mendonca D."/>
            <person name="Nobrega F."/>
            <person name="Rodrigues L."/>
            <person name="Saibo N.J.M."/>
            <person name="Varela M.C."/>
            <person name="Egas C."/>
            <person name="Matos J."/>
            <person name="Miguel C.M."/>
            <person name="Oliveira M.M."/>
            <person name="Ricardo C.P."/>
            <person name="Goncalves S."/>
        </authorList>
    </citation>
    <scope>NUCLEOTIDE SEQUENCE [LARGE SCALE GENOMIC DNA]</scope>
    <source>
        <strain evidence="10">cv. HL8</strain>
    </source>
</reference>
<dbReference type="Proteomes" id="UP000237347">
    <property type="component" value="Unassembled WGS sequence"/>
</dbReference>
<dbReference type="GO" id="GO:0016020">
    <property type="term" value="C:membrane"/>
    <property type="evidence" value="ECO:0007669"/>
    <property type="project" value="UniProtKB-SubCell"/>
</dbReference>
<evidence type="ECO:0000256" key="5">
    <source>
        <dbReference type="ARBA" id="ARBA00023136"/>
    </source>
</evidence>
<evidence type="ECO:0000256" key="6">
    <source>
        <dbReference type="ARBA" id="ARBA00023170"/>
    </source>
</evidence>
<evidence type="ECO:0000256" key="1">
    <source>
        <dbReference type="ARBA" id="ARBA00004479"/>
    </source>
</evidence>
<evidence type="ECO:0000256" key="3">
    <source>
        <dbReference type="ARBA" id="ARBA00022729"/>
    </source>
</evidence>
<keyword evidence="7" id="KW-0325">Glycoprotein</keyword>
<dbReference type="InterPro" id="IPR032675">
    <property type="entry name" value="LRR_dom_sf"/>
</dbReference>
<comment type="subcellular location">
    <subcellularLocation>
        <location evidence="1">Membrane</location>
        <topology evidence="1">Single-pass type I membrane protein</topology>
    </subcellularLocation>
</comment>